<accession>A0ABR2RGA4</accession>
<dbReference type="EMBL" id="JBBPBN010000022">
    <property type="protein sequence ID" value="KAK9011973.1"/>
    <property type="molecule type" value="Genomic_DNA"/>
</dbReference>
<organism evidence="2 3">
    <name type="scientific">Hibiscus sabdariffa</name>
    <name type="common">roselle</name>
    <dbReference type="NCBI Taxonomy" id="183260"/>
    <lineage>
        <taxon>Eukaryota</taxon>
        <taxon>Viridiplantae</taxon>
        <taxon>Streptophyta</taxon>
        <taxon>Embryophyta</taxon>
        <taxon>Tracheophyta</taxon>
        <taxon>Spermatophyta</taxon>
        <taxon>Magnoliopsida</taxon>
        <taxon>eudicotyledons</taxon>
        <taxon>Gunneridae</taxon>
        <taxon>Pentapetalae</taxon>
        <taxon>rosids</taxon>
        <taxon>malvids</taxon>
        <taxon>Malvales</taxon>
        <taxon>Malvaceae</taxon>
        <taxon>Malvoideae</taxon>
        <taxon>Hibiscus</taxon>
    </lineage>
</organism>
<feature type="region of interest" description="Disordered" evidence="1">
    <location>
        <begin position="54"/>
        <end position="85"/>
    </location>
</feature>
<keyword evidence="3" id="KW-1185">Reference proteome</keyword>
<dbReference type="Proteomes" id="UP001396334">
    <property type="component" value="Unassembled WGS sequence"/>
</dbReference>
<feature type="compositionally biased region" description="Polar residues" evidence="1">
    <location>
        <begin position="54"/>
        <end position="65"/>
    </location>
</feature>
<comment type="caution">
    <text evidence="2">The sequence shown here is derived from an EMBL/GenBank/DDBJ whole genome shotgun (WGS) entry which is preliminary data.</text>
</comment>
<sequence>MITNKERIENLETALGTVQDQLSKLETIISAKLQQMETSLSKTTDALLSKQELISSHTNSSNGRSQHAKEESRGSGRSLLLRYMF</sequence>
<evidence type="ECO:0000313" key="2">
    <source>
        <dbReference type="EMBL" id="KAK9011973.1"/>
    </source>
</evidence>
<proteinExistence type="predicted"/>
<name>A0ABR2RGA4_9ROSI</name>
<gene>
    <name evidence="2" type="ORF">V6N11_040044</name>
</gene>
<protein>
    <submittedName>
        <fullName evidence="2">Uncharacterized protein</fullName>
    </submittedName>
</protein>
<evidence type="ECO:0000313" key="3">
    <source>
        <dbReference type="Proteomes" id="UP001396334"/>
    </source>
</evidence>
<evidence type="ECO:0000256" key="1">
    <source>
        <dbReference type="SAM" id="MobiDB-lite"/>
    </source>
</evidence>
<reference evidence="2 3" key="1">
    <citation type="journal article" date="2024" name="G3 (Bethesda)">
        <title>Genome assembly of Hibiscus sabdariffa L. provides insights into metabolisms of medicinal natural products.</title>
        <authorList>
            <person name="Kim T."/>
        </authorList>
    </citation>
    <scope>NUCLEOTIDE SEQUENCE [LARGE SCALE GENOMIC DNA]</scope>
    <source>
        <strain evidence="2">TK-2024</strain>
        <tissue evidence="2">Old leaves</tissue>
    </source>
</reference>